<dbReference type="SUPFAM" id="SSF53850">
    <property type="entry name" value="Periplasmic binding protein-like II"/>
    <property type="match status" value="1"/>
</dbReference>
<feature type="domain" description="Cell envelope-related transcriptional attenuator" evidence="3">
    <location>
        <begin position="246"/>
        <end position="399"/>
    </location>
</feature>
<protein>
    <submittedName>
        <fullName evidence="4">Transporter substrate-binding domain-containing protein</fullName>
    </submittedName>
</protein>
<accession>A0A6N8U587</accession>
<keyword evidence="2" id="KW-1133">Transmembrane helix</keyword>
<dbReference type="InterPro" id="IPR050922">
    <property type="entry name" value="LytR/CpsA/Psr_CW_biosynth"/>
</dbReference>
<dbReference type="RefSeq" id="WP_160624469.1">
    <property type="nucleotide sequence ID" value="NZ_WUUQ01000001.1"/>
</dbReference>
<evidence type="ECO:0000256" key="2">
    <source>
        <dbReference type="SAM" id="Phobius"/>
    </source>
</evidence>
<feature type="transmembrane region" description="Helical" evidence="2">
    <location>
        <begin position="77"/>
        <end position="94"/>
    </location>
</feature>
<keyword evidence="5" id="KW-1185">Reference proteome</keyword>
<keyword evidence="2" id="KW-0472">Membrane</keyword>
<dbReference type="Gene3D" id="3.40.630.190">
    <property type="entry name" value="LCP protein"/>
    <property type="match status" value="1"/>
</dbReference>
<feature type="transmembrane region" description="Helical" evidence="2">
    <location>
        <begin position="12"/>
        <end position="32"/>
    </location>
</feature>
<dbReference type="NCBIfam" id="TIGR00350">
    <property type="entry name" value="lytR_cpsA_psr"/>
    <property type="match status" value="1"/>
</dbReference>
<evidence type="ECO:0000313" key="4">
    <source>
        <dbReference type="EMBL" id="MXQ73041.1"/>
    </source>
</evidence>
<reference evidence="4 5" key="2">
    <citation type="submission" date="2020-01" db="EMBL/GenBank/DDBJ databases">
        <title>Clostridiaceae sp. nov. isolated from the gut of human by culturomics.</title>
        <authorList>
            <person name="Chang Y."/>
        </authorList>
    </citation>
    <scope>NUCLEOTIDE SEQUENCE [LARGE SCALE GENOMIC DNA]</scope>
    <source>
        <strain evidence="4 5">DONG20-135</strain>
    </source>
</reference>
<evidence type="ECO:0000313" key="5">
    <source>
        <dbReference type="Proteomes" id="UP000434036"/>
    </source>
</evidence>
<dbReference type="PANTHER" id="PTHR33392">
    <property type="entry name" value="POLYISOPRENYL-TEICHOIC ACID--PEPTIDOGLYCAN TEICHOIC ACID TRANSFERASE TAGU"/>
    <property type="match status" value="1"/>
</dbReference>
<dbReference type="Proteomes" id="UP000434036">
    <property type="component" value="Unassembled WGS sequence"/>
</dbReference>
<feature type="transmembrane region" description="Helical" evidence="2">
    <location>
        <begin position="44"/>
        <end position="65"/>
    </location>
</feature>
<comment type="caution">
    <text evidence="4">The sequence shown here is derived from an EMBL/GenBank/DDBJ whole genome shotgun (WGS) entry which is preliminary data.</text>
</comment>
<dbReference type="PANTHER" id="PTHR33392:SF6">
    <property type="entry name" value="POLYISOPRENYL-TEICHOIC ACID--PEPTIDOGLYCAN TEICHOIC ACID TRANSFERASE TAGU"/>
    <property type="match status" value="1"/>
</dbReference>
<evidence type="ECO:0000259" key="3">
    <source>
        <dbReference type="Pfam" id="PF03816"/>
    </source>
</evidence>
<dbReference type="InterPro" id="IPR004474">
    <property type="entry name" value="LytR_CpsA_psr"/>
</dbReference>
<name>A0A6N8U587_9FIRM</name>
<proteinExistence type="inferred from homology"/>
<dbReference type="AlphaFoldDB" id="A0A6N8U587"/>
<organism evidence="4 5">
    <name type="scientific">Copranaerobaculum intestinale</name>
    <dbReference type="NCBI Taxonomy" id="2692629"/>
    <lineage>
        <taxon>Bacteria</taxon>
        <taxon>Bacillati</taxon>
        <taxon>Bacillota</taxon>
        <taxon>Erysipelotrichia</taxon>
        <taxon>Erysipelotrichales</taxon>
        <taxon>Erysipelotrichaceae</taxon>
        <taxon>Copranaerobaculum</taxon>
    </lineage>
</organism>
<dbReference type="Gene3D" id="3.40.190.10">
    <property type="entry name" value="Periplasmic binding protein-like II"/>
    <property type="match status" value="1"/>
</dbReference>
<dbReference type="Pfam" id="PF03816">
    <property type="entry name" value="LytR_cpsA_psr"/>
    <property type="match status" value="1"/>
</dbReference>
<reference evidence="4 5" key="1">
    <citation type="submission" date="2019-12" db="EMBL/GenBank/DDBJ databases">
        <authorList>
            <person name="Yang R."/>
        </authorList>
    </citation>
    <scope>NUCLEOTIDE SEQUENCE [LARGE SCALE GENOMIC DNA]</scope>
    <source>
        <strain evidence="4 5">DONG20-135</strain>
    </source>
</reference>
<gene>
    <name evidence="4" type="ORF">GSF08_03710</name>
</gene>
<dbReference type="EMBL" id="WUUQ01000001">
    <property type="protein sequence ID" value="MXQ73041.1"/>
    <property type="molecule type" value="Genomic_DNA"/>
</dbReference>
<keyword evidence="2" id="KW-0812">Transmembrane</keyword>
<evidence type="ECO:0000256" key="1">
    <source>
        <dbReference type="ARBA" id="ARBA00006068"/>
    </source>
</evidence>
<comment type="similarity">
    <text evidence="1">Belongs to the LytR/CpsA/Psr (LCP) family.</text>
</comment>
<sequence length="525" mass="58555">MKKESNKARSKGIQLDFLLSLMFLIFGIALLYSGFTWKVIPSAWMIVIAIVYILLFLILTIAIFVRQPVWARLLRRIFVLILCAVVGIGCIYIQKAKEAINKISAPATTEEQVLILVAKSAKMKTDADLRDKTVGIQNGTDKTNGVYAKKQLNKAASGIEFEEDSDYTALLQKLMDGGLDAVAISNSRYRAAADSIPDLKAKTKTLTTYTYKRKNIAGSSKDINNEVFTFYVTGIDEVGDPNLDLHSDVNILMIVEPKAQNITMVSIPRDGYIPNYEADNANDKLTHTGMYSLNDVLKSAENLLGFSIDYYVKISFSSVISIVNKLGGITVNVPISFCEQDENRSFEQDDLICLNAGEQKLNGKQALAFARHRHSYVNQDLGRNQAQQQVMKGMMKKAMSLSGISKLDDLLDTVSKYASTNLSSDQISNFASAQLEGKKNWTIRSIYLDKGAFDTRMTASIADWPQDVYLFNKTEINQVRDAYKGAENRGKMKAFNFDLQDLYANTPKSSMDSNIVWSDQAQNPH</sequence>